<dbReference type="KEGG" id="nda:Ndas_2580"/>
<dbReference type="OrthoDB" id="3482502at2"/>
<keyword evidence="4" id="KW-1185">Reference proteome</keyword>
<dbReference type="Proteomes" id="UP000002219">
    <property type="component" value="Chromosome 1"/>
</dbReference>
<evidence type="ECO:0000256" key="1">
    <source>
        <dbReference type="SAM" id="MobiDB-lite"/>
    </source>
</evidence>
<feature type="domain" description="DUF397" evidence="2">
    <location>
        <begin position="7"/>
        <end position="55"/>
    </location>
</feature>
<feature type="compositionally biased region" description="Basic and acidic residues" evidence="1">
    <location>
        <begin position="1"/>
        <end position="10"/>
    </location>
</feature>
<sequence length="59" mass="6445">MANRKGEWHKSKYSSGGQNCVEARESAEGADIRDTQNRELGHLTVSALEWTAVLAVTKG</sequence>
<reference evidence="3 4" key="1">
    <citation type="journal article" date="2010" name="Stand. Genomic Sci.">
        <title>Complete genome sequence of Nocardiopsis dassonvillei type strain (IMRU 509).</title>
        <authorList>
            <person name="Sun H."/>
            <person name="Lapidus A."/>
            <person name="Nolan M."/>
            <person name="Lucas S."/>
            <person name="Del Rio T.G."/>
            <person name="Tice H."/>
            <person name="Cheng J.F."/>
            <person name="Tapia R."/>
            <person name="Han C."/>
            <person name="Goodwin L."/>
            <person name="Pitluck S."/>
            <person name="Pagani I."/>
            <person name="Ivanova N."/>
            <person name="Mavromatis K."/>
            <person name="Mikhailova N."/>
            <person name="Pati A."/>
            <person name="Chen A."/>
            <person name="Palaniappan K."/>
            <person name="Land M."/>
            <person name="Hauser L."/>
            <person name="Chang Y.J."/>
            <person name="Jeffries C.D."/>
            <person name="Djao O.D."/>
            <person name="Rohde M."/>
            <person name="Sikorski J."/>
            <person name="Goker M."/>
            <person name="Woyke T."/>
            <person name="Bristow J."/>
            <person name="Eisen J.A."/>
            <person name="Markowitz V."/>
            <person name="Hugenholtz P."/>
            <person name="Kyrpides N.C."/>
            <person name="Klenk H.P."/>
        </authorList>
    </citation>
    <scope>NUCLEOTIDE SEQUENCE [LARGE SCALE GENOMIC DNA]</scope>
    <source>
        <strain evidence="4">ATCC 23218 / DSM 43111 / CIP 107115 / JCM 7437 / KCTC 9190 / NBRC 14626 / NCTC 10488 / NRRL B-5397 / IMRU 509</strain>
    </source>
</reference>
<gene>
    <name evidence="3" type="ordered locus">Ndas_2580</name>
</gene>
<organism evidence="3 4">
    <name type="scientific">Nocardiopsis dassonvillei (strain ATCC 23218 / DSM 43111 / CIP 107115 / JCM 7437 / KCTC 9190 / NBRC 14626 / NCTC 10488 / NRRL B-5397 / IMRU 509)</name>
    <name type="common">Actinomadura dassonvillei</name>
    <dbReference type="NCBI Taxonomy" id="446468"/>
    <lineage>
        <taxon>Bacteria</taxon>
        <taxon>Bacillati</taxon>
        <taxon>Actinomycetota</taxon>
        <taxon>Actinomycetes</taxon>
        <taxon>Streptosporangiales</taxon>
        <taxon>Nocardiopsidaceae</taxon>
        <taxon>Nocardiopsis</taxon>
    </lineage>
</organism>
<dbReference type="GeneID" id="91485149"/>
<evidence type="ECO:0000313" key="3">
    <source>
        <dbReference type="EMBL" id="ADH67998.1"/>
    </source>
</evidence>
<proteinExistence type="predicted"/>
<dbReference type="HOGENOM" id="CLU_131550_3_1_11"/>
<dbReference type="RefSeq" id="WP_013153605.1">
    <property type="nucleotide sequence ID" value="NC_014210.1"/>
</dbReference>
<accession>D7AXU4</accession>
<name>D7AXU4_NOCDD</name>
<dbReference type="Pfam" id="PF04149">
    <property type="entry name" value="DUF397"/>
    <property type="match status" value="1"/>
</dbReference>
<evidence type="ECO:0000313" key="4">
    <source>
        <dbReference type="Proteomes" id="UP000002219"/>
    </source>
</evidence>
<dbReference type="InterPro" id="IPR007278">
    <property type="entry name" value="DUF397"/>
</dbReference>
<dbReference type="STRING" id="446468.Ndas_2580"/>
<feature type="region of interest" description="Disordered" evidence="1">
    <location>
        <begin position="1"/>
        <end position="33"/>
    </location>
</feature>
<evidence type="ECO:0000259" key="2">
    <source>
        <dbReference type="Pfam" id="PF04149"/>
    </source>
</evidence>
<dbReference type="AlphaFoldDB" id="D7AXU4"/>
<protein>
    <recommendedName>
        <fullName evidence="2">DUF397 domain-containing protein</fullName>
    </recommendedName>
</protein>
<dbReference type="EMBL" id="CP002040">
    <property type="protein sequence ID" value="ADH67998.1"/>
    <property type="molecule type" value="Genomic_DNA"/>
</dbReference>
<feature type="compositionally biased region" description="Basic and acidic residues" evidence="1">
    <location>
        <begin position="22"/>
        <end position="33"/>
    </location>
</feature>